<accession>A0A1H7WTJ6</accession>
<dbReference type="PANTHER" id="PTHR31956">
    <property type="entry name" value="NON-SPECIFIC PHOSPHOLIPASE C4-RELATED"/>
    <property type="match status" value="1"/>
</dbReference>
<keyword evidence="3" id="KW-0732">Signal</keyword>
<evidence type="ECO:0000259" key="4">
    <source>
        <dbReference type="SMART" id="SM00736"/>
    </source>
</evidence>
<dbReference type="GO" id="GO:0016020">
    <property type="term" value="C:membrane"/>
    <property type="evidence" value="ECO:0007669"/>
    <property type="project" value="InterPro"/>
</dbReference>
<dbReference type="OrthoDB" id="345880at2"/>
<evidence type="ECO:0000256" key="2">
    <source>
        <dbReference type="ARBA" id="ARBA00023026"/>
    </source>
</evidence>
<keyword evidence="2" id="KW-0843">Virulence</keyword>
<dbReference type="STRING" id="235985.SAMN05414137_121142"/>
<dbReference type="Pfam" id="PF05345">
    <property type="entry name" value="He_PIG"/>
    <property type="match status" value="1"/>
</dbReference>
<reference evidence="6" key="1">
    <citation type="submission" date="2016-10" db="EMBL/GenBank/DDBJ databases">
        <authorList>
            <person name="Varghese N."/>
        </authorList>
    </citation>
    <scope>NUCLEOTIDE SEQUENCE [LARGE SCALE GENOMIC DNA]</scope>
    <source>
        <strain evidence="6">DSM 45096 / BCRC 16803 / CGMCC 4.1857 / CIP 109030 / JCM 12277 / KCTC 19219 / NBRC 100920 / 33214</strain>
    </source>
</reference>
<dbReference type="GO" id="GO:0016788">
    <property type="term" value="F:hydrolase activity, acting on ester bonds"/>
    <property type="evidence" value="ECO:0007669"/>
    <property type="project" value="InterPro"/>
</dbReference>
<evidence type="ECO:0000256" key="3">
    <source>
        <dbReference type="SAM" id="SignalP"/>
    </source>
</evidence>
<organism evidence="5 6">
    <name type="scientific">Streptacidiphilus jiangxiensis</name>
    <dbReference type="NCBI Taxonomy" id="235985"/>
    <lineage>
        <taxon>Bacteria</taxon>
        <taxon>Bacillati</taxon>
        <taxon>Actinomycetota</taxon>
        <taxon>Actinomycetes</taxon>
        <taxon>Kitasatosporales</taxon>
        <taxon>Streptomycetaceae</taxon>
        <taxon>Streptacidiphilus</taxon>
    </lineage>
</organism>
<dbReference type="AlphaFoldDB" id="A0A1H7WTJ6"/>
<dbReference type="InterPro" id="IPR007312">
    <property type="entry name" value="Phosphoesterase"/>
</dbReference>
<dbReference type="RefSeq" id="WP_042450756.1">
    <property type="nucleotide sequence ID" value="NZ_BBPN01000020.1"/>
</dbReference>
<keyword evidence="1" id="KW-0378">Hydrolase</keyword>
<dbReference type="GO" id="GO:0005509">
    <property type="term" value="F:calcium ion binding"/>
    <property type="evidence" value="ECO:0007669"/>
    <property type="project" value="InterPro"/>
</dbReference>
<sequence>MRRSALPPRTARPLPRLAAAATLTALVAAVAPVALGSAQTASAATQSANLLLNGNAETSQCSPGGWEETTVPGWNITSGDPVINCYGVPTGASTSTPGSPTKGTAYFQGGSRGSSEMTQVTDVSSAATAIDAGGVHATVSGWLGGVGSYNDAAAVTITYRNASGTSLGTSTIGPALATDRGNTTEFVQRSTTGAVPAGTRSILTTVDFTMTGTQNDGMADDLSLTLDTPITAPTLTVPASSVPGYDHVFFVMMENNNYSASSNTKDGGAGVIGNSSAPYINNTLVPMGSLLTNYHANTHNSDPNYEAIAFGNSYGRSANAVGGNNSNCITSTSCTATNNGLGDNLDAAGKSWKEYIQTQTSNCQTTSSGQYENDDAPFYYAAKMKNDNAYCQAHWQPLPRLLNTDLASAATTPAFVWADADSCNDMEDCGIAAGDTWLSQTLPTIFNSPAWTQQKSLLIVSWDEDGANSPGGFGPGQTNQVATIVVGSQGTVKAGYQDANRYDHYSTARVIDSALGLPAMTNNDKWATPYNEVFTGTQSTGNTVTVTDPGNQTATAGTAVSSLQLAGSDSASGQTLTWSATGLPAGLSISSSGLISGTPTTAGTSTVNVTATDGTGASGSASFTWTVASSGTAYQVPIANPGAETGSCGTGGGGYPAQGWTATSNLPQQVCYGAPTYPTTAQGPQAPATPGNAFFDGGPYASSQMTQTVDVSSESTQIATGTLPYNLSGWLGGYSTQGDKVGVVATFLDASGTSLGTATLAPVTPAMRGNATELLNEQATGTVPVGTVSVKFTASFTRSAGTDDDGYLDDLGMSFGS</sequence>
<protein>
    <submittedName>
        <fullName evidence="5">Phosphoesterase family protein</fullName>
    </submittedName>
</protein>
<dbReference type="Pfam" id="PF04185">
    <property type="entry name" value="Phosphoesterase"/>
    <property type="match status" value="1"/>
</dbReference>
<dbReference type="SMART" id="SM00736">
    <property type="entry name" value="CADG"/>
    <property type="match status" value="1"/>
</dbReference>
<feature type="domain" description="Dystroglycan-type cadherin-like" evidence="4">
    <location>
        <begin position="544"/>
        <end position="634"/>
    </location>
</feature>
<dbReference type="Proteomes" id="UP000183015">
    <property type="component" value="Unassembled WGS sequence"/>
</dbReference>
<name>A0A1H7WTJ6_STRJI</name>
<dbReference type="InterPro" id="IPR015919">
    <property type="entry name" value="Cadherin-like_sf"/>
</dbReference>
<dbReference type="InterPro" id="IPR017850">
    <property type="entry name" value="Alkaline_phosphatase_core_sf"/>
</dbReference>
<evidence type="ECO:0000313" key="5">
    <source>
        <dbReference type="EMBL" id="SEM24886.1"/>
    </source>
</evidence>
<dbReference type="Gene3D" id="3.40.720.10">
    <property type="entry name" value="Alkaline Phosphatase, subunit A"/>
    <property type="match status" value="1"/>
</dbReference>
<feature type="signal peptide" evidence="3">
    <location>
        <begin position="1"/>
        <end position="43"/>
    </location>
</feature>
<gene>
    <name evidence="5" type="ORF">SAMN05414137_121142</name>
</gene>
<keyword evidence="6" id="KW-1185">Reference proteome</keyword>
<evidence type="ECO:0000313" key="6">
    <source>
        <dbReference type="Proteomes" id="UP000183015"/>
    </source>
</evidence>
<dbReference type="InterPro" id="IPR006644">
    <property type="entry name" value="Cadg"/>
</dbReference>
<dbReference type="EMBL" id="FOAZ01000021">
    <property type="protein sequence ID" value="SEM24886.1"/>
    <property type="molecule type" value="Genomic_DNA"/>
</dbReference>
<dbReference type="SUPFAM" id="SSF49313">
    <property type="entry name" value="Cadherin-like"/>
    <property type="match status" value="1"/>
</dbReference>
<proteinExistence type="predicted"/>
<dbReference type="eggNOG" id="COG1554">
    <property type="taxonomic scope" value="Bacteria"/>
</dbReference>
<evidence type="ECO:0000256" key="1">
    <source>
        <dbReference type="ARBA" id="ARBA00022801"/>
    </source>
</evidence>
<dbReference type="GO" id="GO:0009395">
    <property type="term" value="P:phospholipid catabolic process"/>
    <property type="evidence" value="ECO:0007669"/>
    <property type="project" value="TreeGrafter"/>
</dbReference>
<dbReference type="eggNOG" id="COG3511">
    <property type="taxonomic scope" value="Bacteria"/>
</dbReference>
<feature type="chain" id="PRO_5010354235" evidence="3">
    <location>
        <begin position="44"/>
        <end position="817"/>
    </location>
</feature>
<dbReference type="PANTHER" id="PTHR31956:SF8">
    <property type="entry name" value="ACID PHOSPHATASE PHOA (AFU_ORTHOLOGUE AFUA_1G03570)"/>
    <property type="match status" value="1"/>
</dbReference>